<dbReference type="Pfam" id="PF15646">
    <property type="entry name" value="Tox-REase-2"/>
    <property type="match status" value="1"/>
</dbReference>
<feature type="domain" description="Tox-REase-2" evidence="1">
    <location>
        <begin position="396"/>
        <end position="533"/>
    </location>
</feature>
<reference evidence="3 4" key="1">
    <citation type="submission" date="2020-08" db="EMBL/GenBank/DDBJ databases">
        <title>Genomic Encyclopedia of Type Strains, Phase III (KMG-III): the genomes of soil and plant-associated and newly described type strains.</title>
        <authorList>
            <person name="Whitman W."/>
        </authorList>
    </citation>
    <scope>NUCLEOTIDE SEQUENCE [LARGE SCALE GENOMIC DNA]</scope>
    <source>
        <strain evidence="3 4">CECT 3259</strain>
    </source>
</reference>
<evidence type="ECO:0000313" key="4">
    <source>
        <dbReference type="Proteomes" id="UP000528608"/>
    </source>
</evidence>
<dbReference type="InterPro" id="IPR057746">
    <property type="entry name" value="CpnT-like_N"/>
</dbReference>
<evidence type="ECO:0000313" key="3">
    <source>
        <dbReference type="EMBL" id="MBB5118720.1"/>
    </source>
</evidence>
<sequence>MSDKMRLTASGMIKASMGMVEVVMTGARDTAIALGSELTEQKGMAGDDKAGRAFAKVYEPAASTTLDQIGFSAYIFGSTGQALMRTAQELLLADKQIATGFGFSGQQPDLAEGMGNPAKDCTRSFLSLGKELPDVVGDTAWHEQYRPGGGSRYRGDPKKVRSVAGVWRHAGNLMERFLGDAQVYATTANKSHAGQAATAFDQYFKRTVGFGDPPDQAQEDEPLVANLVAACHQLSKACEKYADHIETARLQIITNKADLFRIELPWESPILGGNGDDGGLHTAIAGDPHIHRLGDVAHALDSSQARVKLPGASGAPGWHPPLLPGLPLLTPVPLTLASYVVPAGSGPSSGIPAQDPIPPDPTLSTPLSPAEQARFRAWANSLPAGGFAGGGGPSRPDNAYQLRTAGYPERELPLPAEAVGRSGKGLMADGLRPADGYAVEAKHVRKPNCENPTTFRHLDAVDKTLGTPPKLDANGNAKFDPRRDGMYVSDEKELSRYKAAMDYSHKELRGLEVVTNDRDSTAYWRSMMLMTGVSGHTRYVP</sequence>
<dbReference type="Pfam" id="PF25547">
    <property type="entry name" value="WXG100_2"/>
    <property type="match status" value="1"/>
</dbReference>
<feature type="domain" description="Outer membrane channel protein CpnT-like N-terminal" evidence="2">
    <location>
        <begin position="155"/>
        <end position="254"/>
    </location>
</feature>
<protein>
    <recommendedName>
        <fullName evidence="5">Tox-REase-2 domain-containing protein</fullName>
    </recommendedName>
</protein>
<evidence type="ECO:0000259" key="2">
    <source>
        <dbReference type="Pfam" id="PF25547"/>
    </source>
</evidence>
<organism evidence="3 4">
    <name type="scientific">Streptomyces eurocidicus</name>
    <name type="common">Streptoverticillium eurocidicus</name>
    <dbReference type="NCBI Taxonomy" id="66423"/>
    <lineage>
        <taxon>Bacteria</taxon>
        <taxon>Bacillati</taxon>
        <taxon>Actinomycetota</taxon>
        <taxon>Actinomycetes</taxon>
        <taxon>Kitasatosporales</taxon>
        <taxon>Streptomycetaceae</taxon>
        <taxon>Streptomyces</taxon>
    </lineage>
</organism>
<gene>
    <name evidence="3" type="ORF">FHS36_002153</name>
</gene>
<dbReference type="InterPro" id="IPR028906">
    <property type="entry name" value="Tox-REase-2_dom"/>
</dbReference>
<comment type="caution">
    <text evidence="3">The sequence shown here is derived from an EMBL/GenBank/DDBJ whole genome shotgun (WGS) entry which is preliminary data.</text>
</comment>
<proteinExistence type="predicted"/>
<name>A0A7W8B8E2_STREU</name>
<dbReference type="Proteomes" id="UP000528608">
    <property type="component" value="Unassembled WGS sequence"/>
</dbReference>
<accession>A0A7W8B8E2</accession>
<evidence type="ECO:0008006" key="5">
    <source>
        <dbReference type="Google" id="ProtNLM"/>
    </source>
</evidence>
<evidence type="ECO:0000259" key="1">
    <source>
        <dbReference type="Pfam" id="PF15646"/>
    </source>
</evidence>
<dbReference type="RefSeq" id="WP_244926937.1">
    <property type="nucleotide sequence ID" value="NZ_JACHJF010000005.1"/>
</dbReference>
<dbReference type="EMBL" id="JACHJF010000005">
    <property type="protein sequence ID" value="MBB5118720.1"/>
    <property type="molecule type" value="Genomic_DNA"/>
</dbReference>
<dbReference type="AlphaFoldDB" id="A0A7W8B8E2"/>